<comment type="caution">
    <text evidence="3">The sequence shown here is derived from an EMBL/GenBank/DDBJ whole genome shotgun (WGS) entry which is preliminary data.</text>
</comment>
<feature type="coiled-coil region" evidence="1">
    <location>
        <begin position="231"/>
        <end position="265"/>
    </location>
</feature>
<name>A0A9D3MFG4_ANGAN</name>
<evidence type="ECO:0000313" key="3">
    <source>
        <dbReference type="EMBL" id="KAG5847997.1"/>
    </source>
</evidence>
<protein>
    <submittedName>
        <fullName evidence="3">Uncharacterized protein</fullName>
    </submittedName>
</protein>
<accession>A0A9D3MFG4</accession>
<dbReference type="PANTHER" id="PTHR47728:SF1">
    <property type="entry name" value="RAB GTPASE ACTIVATING PROTEIN 1 LIKE"/>
    <property type="match status" value="1"/>
</dbReference>
<dbReference type="AlphaFoldDB" id="A0A9D3MFG4"/>
<dbReference type="Proteomes" id="UP001044222">
    <property type="component" value="Chromosome 6"/>
</dbReference>
<feature type="region of interest" description="Disordered" evidence="2">
    <location>
        <begin position="208"/>
        <end position="230"/>
    </location>
</feature>
<reference evidence="3" key="1">
    <citation type="submission" date="2021-01" db="EMBL/GenBank/DDBJ databases">
        <title>A chromosome-scale assembly of European eel, Anguilla anguilla.</title>
        <authorList>
            <person name="Henkel C."/>
            <person name="Jong-Raadsen S.A."/>
            <person name="Dufour S."/>
            <person name="Weltzien F.-A."/>
            <person name="Palstra A.P."/>
            <person name="Pelster B."/>
            <person name="Spaink H.P."/>
            <person name="Van Den Thillart G.E."/>
            <person name="Jansen H."/>
            <person name="Zahm M."/>
            <person name="Klopp C."/>
            <person name="Cedric C."/>
            <person name="Louis A."/>
            <person name="Berthelot C."/>
            <person name="Parey E."/>
            <person name="Roest Crollius H."/>
            <person name="Montfort J."/>
            <person name="Robinson-Rechavi M."/>
            <person name="Bucao C."/>
            <person name="Bouchez O."/>
            <person name="Gislard M."/>
            <person name="Lluch J."/>
            <person name="Milhes M."/>
            <person name="Lampietro C."/>
            <person name="Lopez Roques C."/>
            <person name="Donnadieu C."/>
            <person name="Braasch I."/>
            <person name="Desvignes T."/>
            <person name="Postlethwait J."/>
            <person name="Bobe J."/>
            <person name="Guiguen Y."/>
            <person name="Dirks R."/>
        </authorList>
    </citation>
    <scope>NUCLEOTIDE SEQUENCE</scope>
    <source>
        <strain evidence="3">Tag_6206</strain>
        <tissue evidence="3">Liver</tissue>
    </source>
</reference>
<evidence type="ECO:0000256" key="2">
    <source>
        <dbReference type="SAM" id="MobiDB-lite"/>
    </source>
</evidence>
<dbReference type="PANTHER" id="PTHR47728">
    <property type="entry name" value="RAB GTPASE-ACTIVATING PROTEIN 1-LIKE"/>
    <property type="match status" value="1"/>
</dbReference>
<gene>
    <name evidence="3" type="ORF">ANANG_G00132190</name>
</gene>
<evidence type="ECO:0000313" key="4">
    <source>
        <dbReference type="Proteomes" id="UP001044222"/>
    </source>
</evidence>
<keyword evidence="4" id="KW-1185">Reference proteome</keyword>
<keyword evidence="1" id="KW-0175">Coiled coil</keyword>
<dbReference type="EMBL" id="JAFIRN010000006">
    <property type="protein sequence ID" value="KAG5847997.1"/>
    <property type="molecule type" value="Genomic_DNA"/>
</dbReference>
<feature type="coiled-coil region" evidence="1">
    <location>
        <begin position="62"/>
        <end position="181"/>
    </location>
</feature>
<organism evidence="3 4">
    <name type="scientific">Anguilla anguilla</name>
    <name type="common">European freshwater eel</name>
    <name type="synonym">Muraena anguilla</name>
    <dbReference type="NCBI Taxonomy" id="7936"/>
    <lineage>
        <taxon>Eukaryota</taxon>
        <taxon>Metazoa</taxon>
        <taxon>Chordata</taxon>
        <taxon>Craniata</taxon>
        <taxon>Vertebrata</taxon>
        <taxon>Euteleostomi</taxon>
        <taxon>Actinopterygii</taxon>
        <taxon>Neopterygii</taxon>
        <taxon>Teleostei</taxon>
        <taxon>Anguilliformes</taxon>
        <taxon>Anguillidae</taxon>
        <taxon>Anguilla</taxon>
    </lineage>
</organism>
<proteinExistence type="predicted"/>
<evidence type="ECO:0000256" key="1">
    <source>
        <dbReference type="SAM" id="Coils"/>
    </source>
</evidence>
<sequence length="287" mass="32885">MMEEVSIAAAYDAHIINQTTEEDLLASLVAHSKLRAALPNQKQREMKRKVPFQRENQPPMSIEMYKRENQLLQKSSIRLEQENDILAHELLNSKVVLRRHLDQVEDKAEQLNQELLEARLQLLDSTEEMQVQEEATTKLKEVFRAQLEEAESQRETSNAIMAEYKQICSQLSSRLETEEGQAKAELDRVKSLVGDCEHCQVVFDEVGQLRPPSEGRGSNPGLKTGALQSRQKDLEQELAQVKIQLVEAECRIQDLEHQKGALESEFQNTQNWFTKALSNLKIPPVHH</sequence>